<dbReference type="CDD" id="cd05121">
    <property type="entry name" value="ABC1_ADCK3-like"/>
    <property type="match status" value="1"/>
</dbReference>
<evidence type="ECO:0000313" key="4">
    <source>
        <dbReference type="Proteomes" id="UP000244248"/>
    </source>
</evidence>
<dbReference type="PANTHER" id="PTHR10566">
    <property type="entry name" value="CHAPERONE-ACTIVITY OF BC1 COMPLEX CABC1 -RELATED"/>
    <property type="match status" value="1"/>
</dbReference>
<dbReference type="GO" id="GO:0005524">
    <property type="term" value="F:ATP binding"/>
    <property type="evidence" value="ECO:0007669"/>
    <property type="project" value="InterPro"/>
</dbReference>
<dbReference type="GO" id="GO:0004672">
    <property type="term" value="F:protein kinase activity"/>
    <property type="evidence" value="ECO:0007669"/>
    <property type="project" value="InterPro"/>
</dbReference>
<dbReference type="PROSITE" id="PS50011">
    <property type="entry name" value="PROTEIN_KINASE_DOM"/>
    <property type="match status" value="1"/>
</dbReference>
<dbReference type="SUPFAM" id="SSF56112">
    <property type="entry name" value="Protein kinase-like (PK-like)"/>
    <property type="match status" value="1"/>
</dbReference>
<dbReference type="InterPro" id="IPR011009">
    <property type="entry name" value="Kinase-like_dom_sf"/>
</dbReference>
<comment type="caution">
    <text evidence="3">The sequence shown here is derived from an EMBL/GenBank/DDBJ whole genome shotgun (WGS) entry which is preliminary data.</text>
</comment>
<reference evidence="3 4" key="1">
    <citation type="submission" date="2018-04" db="EMBL/GenBank/DDBJ databases">
        <title>Novel species isolated from glacier.</title>
        <authorList>
            <person name="Liu Q."/>
            <person name="Xin Y.-H."/>
        </authorList>
    </citation>
    <scope>NUCLEOTIDE SEQUENCE [LARGE SCALE GENOMIC DNA]</scope>
    <source>
        <strain evidence="3 4">GT1R17</strain>
    </source>
</reference>
<keyword evidence="3" id="KW-0418">Kinase</keyword>
<dbReference type="InterPro" id="IPR050154">
    <property type="entry name" value="UbiB_kinase"/>
</dbReference>
<evidence type="ECO:0000256" key="1">
    <source>
        <dbReference type="ARBA" id="ARBA00009670"/>
    </source>
</evidence>
<dbReference type="AlphaFoldDB" id="A0A2T5MEZ8"/>
<evidence type="ECO:0000259" key="2">
    <source>
        <dbReference type="PROSITE" id="PS50011"/>
    </source>
</evidence>
<keyword evidence="4" id="KW-1185">Reference proteome</keyword>
<organism evidence="3 4">
    <name type="scientific">Stenotrophobium rhamnosiphilum</name>
    <dbReference type="NCBI Taxonomy" id="2029166"/>
    <lineage>
        <taxon>Bacteria</taxon>
        <taxon>Pseudomonadati</taxon>
        <taxon>Pseudomonadota</taxon>
        <taxon>Gammaproteobacteria</taxon>
        <taxon>Nevskiales</taxon>
        <taxon>Nevskiaceae</taxon>
        <taxon>Stenotrophobium</taxon>
    </lineage>
</organism>
<keyword evidence="3" id="KW-0808">Transferase</keyword>
<sequence>MSDTVNTTPPQPQRGILREMGSLTVSTYKVSRSFVPLLRTLAHENDVTREELSAAIDETYNTLYKHPLMHQTGRVTSYLRKRRLIPNEQSTEELIRFVVEQVVARSPMPVPDALVQEFWQFFNELFSSPELKGLGELTLDMSRLVLKTYEPQLVEIINILKAGRRFNQWQLNELLRRAATVRHDAVIVQRQIKALRYIKPFFQTDAKDFKGQAQIVAQMVREFGPFFIKMAQVAAANADFLPEEIARELAVFHEDVPPMTEEEVNAAFIECYGKLPHKLYLDFDAARPVKSGSIGSVYFAKKPFIEDGKEVLRPVVIKVGRQNIDREFAIGKLVLGLAIMSSQYWAPHSKLAPFLRAMQEQVDEFVAGFMEELDFEQEAKNHLRFYQRSLSSKAYRVPVLHASSRRILEMEYLSDADSLTRALRKMPRSQRRQFQFQIADRLLYTVLHHVLVHREMHGDLHPGNIMVGSDGALHLIDWGNVVSLDGKWSAVWDYLAGAILADTELLADALIRVSTQPEANSARRAEIKAALDETLAKKDVRPLTRRNFIGELRRGGTAGLHQRGQSVLHLMSNTQQVGLVLRRDYLHLSRALFAAAGSFGSLYEETPKKYLARDIALSLVRMPVTATQNRLHHEVGNLRSRIARYLPLPRSVRERLAIQHQPAANAL</sequence>
<dbReference type="EMBL" id="QANS01000004">
    <property type="protein sequence ID" value="PTU31142.1"/>
    <property type="molecule type" value="Genomic_DNA"/>
</dbReference>
<proteinExistence type="inferred from homology"/>
<gene>
    <name evidence="3" type="ORF">CJD38_12705</name>
</gene>
<dbReference type="PANTHER" id="PTHR10566:SF113">
    <property type="entry name" value="PROTEIN ACTIVITY OF BC1 COMPLEX KINASE 7, CHLOROPLASTIC"/>
    <property type="match status" value="1"/>
</dbReference>
<accession>A0A2T5MEZ8</accession>
<dbReference type="Gene3D" id="1.10.510.10">
    <property type="entry name" value="Transferase(Phosphotransferase) domain 1"/>
    <property type="match status" value="1"/>
</dbReference>
<dbReference type="InterPro" id="IPR004147">
    <property type="entry name" value="ABC1_dom"/>
</dbReference>
<evidence type="ECO:0000313" key="3">
    <source>
        <dbReference type="EMBL" id="PTU31142.1"/>
    </source>
</evidence>
<feature type="domain" description="Protein kinase" evidence="2">
    <location>
        <begin position="283"/>
        <end position="663"/>
    </location>
</feature>
<dbReference type="RefSeq" id="WP_107940729.1">
    <property type="nucleotide sequence ID" value="NZ_QANS01000004.1"/>
</dbReference>
<comment type="similarity">
    <text evidence="1">Belongs to the protein kinase superfamily. ADCK protein kinase family.</text>
</comment>
<dbReference type="Proteomes" id="UP000244248">
    <property type="component" value="Unassembled WGS sequence"/>
</dbReference>
<name>A0A2T5MEZ8_9GAMM</name>
<protein>
    <submittedName>
        <fullName evidence="3">Protein kinase</fullName>
    </submittedName>
</protein>
<dbReference type="InterPro" id="IPR000719">
    <property type="entry name" value="Prot_kinase_dom"/>
</dbReference>
<dbReference type="Pfam" id="PF03109">
    <property type="entry name" value="ABC1"/>
    <property type="match status" value="1"/>
</dbReference>
<dbReference type="OrthoDB" id="5712114at2"/>